<evidence type="ECO:0000313" key="1">
    <source>
        <dbReference type="EMBL" id="PSH61338.1"/>
    </source>
</evidence>
<reference evidence="2" key="1">
    <citation type="submission" date="2017-11" db="EMBL/GenBank/DDBJ databases">
        <authorList>
            <person name="Kuznetsova I."/>
            <person name="Sazanova A."/>
            <person name="Chirak E."/>
            <person name="Safronova V."/>
            <person name="Willems A."/>
        </authorList>
    </citation>
    <scope>NUCLEOTIDE SEQUENCE [LARGE SCALE GENOMIC DNA]</scope>
    <source>
        <strain evidence="2">CCBAU 03422</strain>
    </source>
</reference>
<accession>A0A2P7B4G0</accession>
<dbReference type="AlphaFoldDB" id="A0A2P7B4G0"/>
<organism evidence="1 2">
    <name type="scientific">Phyllobacterium sophorae</name>
    <dbReference type="NCBI Taxonomy" id="1520277"/>
    <lineage>
        <taxon>Bacteria</taxon>
        <taxon>Pseudomonadati</taxon>
        <taxon>Pseudomonadota</taxon>
        <taxon>Alphaproteobacteria</taxon>
        <taxon>Hyphomicrobiales</taxon>
        <taxon>Phyllobacteriaceae</taxon>
        <taxon>Phyllobacterium</taxon>
    </lineage>
</organism>
<evidence type="ECO:0000313" key="2">
    <source>
        <dbReference type="Proteomes" id="UP000241764"/>
    </source>
</evidence>
<sequence length="121" mass="12934">MPGPDIGLKSGFYSEMHRDRLGAKLSFGGEAAALCQPVQSGGWVSLAEAYGQYAVKTWSEANVVSTTKHHPGIAKDPYELDTQGTGLICIVLGLEVGFSLPPDQVHNNAFQIFSNSAKCHL</sequence>
<protein>
    <submittedName>
        <fullName evidence="1">Uncharacterized protein</fullName>
    </submittedName>
</protein>
<dbReference type="Proteomes" id="UP000241764">
    <property type="component" value="Unassembled WGS sequence"/>
</dbReference>
<dbReference type="EMBL" id="PGGM01000013">
    <property type="protein sequence ID" value="PSH61338.1"/>
    <property type="molecule type" value="Genomic_DNA"/>
</dbReference>
<comment type="caution">
    <text evidence="1">The sequence shown here is derived from an EMBL/GenBank/DDBJ whole genome shotgun (WGS) entry which is preliminary data.</text>
</comment>
<proteinExistence type="predicted"/>
<gene>
    <name evidence="1" type="ORF">CU103_23525</name>
</gene>
<name>A0A2P7B4G0_9HYPH</name>
<keyword evidence="2" id="KW-1185">Reference proteome</keyword>